<gene>
    <name evidence="4" type="ORF">HMPREF9447_04045</name>
</gene>
<protein>
    <submittedName>
        <fullName evidence="4">Uncharacterized protein</fullName>
    </submittedName>
</protein>
<name>K9ECP7_9BACE</name>
<keyword evidence="5" id="KW-1185">Reference proteome</keyword>
<feature type="compositionally biased region" description="Low complexity" evidence="1">
    <location>
        <begin position="113"/>
        <end position="131"/>
    </location>
</feature>
<reference evidence="4 5" key="1">
    <citation type="submission" date="2012-09" db="EMBL/GenBank/DDBJ databases">
        <title>The Genome Sequence of Bacteroides oleiciplenus YIT 12058.</title>
        <authorList>
            <consortium name="The Broad Institute Genome Sequencing Platform"/>
            <person name="Earl A."/>
            <person name="Ward D."/>
            <person name="Feldgarden M."/>
            <person name="Gevers D."/>
            <person name="Morotomi M."/>
            <person name="Walker B."/>
            <person name="Young S.K."/>
            <person name="Zeng Q."/>
            <person name="Gargeya S."/>
            <person name="Fitzgerald M."/>
            <person name="Haas B."/>
            <person name="Abouelleil A."/>
            <person name="Alvarado L."/>
            <person name="Arachchi H.M."/>
            <person name="Berlin A.M."/>
            <person name="Chapman S.B."/>
            <person name="Goldberg J."/>
            <person name="Griggs A."/>
            <person name="Gujja S."/>
            <person name="Hansen M."/>
            <person name="Howarth C."/>
            <person name="Imamovic A."/>
            <person name="Larimer J."/>
            <person name="McCowen C."/>
            <person name="Montmayeur A."/>
            <person name="Murphy C."/>
            <person name="Neiman D."/>
            <person name="Pearson M."/>
            <person name="Priest M."/>
            <person name="Roberts A."/>
            <person name="Saif S."/>
            <person name="Shea T."/>
            <person name="Sisk P."/>
            <person name="Sykes S."/>
            <person name="Wortman J."/>
            <person name="Nusbaum C."/>
            <person name="Birren B."/>
        </authorList>
    </citation>
    <scope>NUCLEOTIDE SEQUENCE [LARGE SCALE GENOMIC DNA]</scope>
    <source>
        <strain evidence="4 5">YIT 12058</strain>
    </source>
</reference>
<feature type="compositionally biased region" description="Low complexity" evidence="1">
    <location>
        <begin position="583"/>
        <end position="593"/>
    </location>
</feature>
<evidence type="ECO:0000259" key="3">
    <source>
        <dbReference type="Pfam" id="PF13351"/>
    </source>
</evidence>
<feature type="compositionally biased region" description="Low complexity" evidence="1">
    <location>
        <begin position="140"/>
        <end position="183"/>
    </location>
</feature>
<dbReference type="AlphaFoldDB" id="K9ECP7"/>
<feature type="region of interest" description="Disordered" evidence="1">
    <location>
        <begin position="522"/>
        <end position="610"/>
    </location>
</feature>
<evidence type="ECO:0000313" key="4">
    <source>
        <dbReference type="EMBL" id="EKU88727.1"/>
    </source>
</evidence>
<dbReference type="OrthoDB" id="1081890at2"/>
<dbReference type="EMBL" id="ADLF01000018">
    <property type="protein sequence ID" value="EKU88727.1"/>
    <property type="molecule type" value="Genomic_DNA"/>
</dbReference>
<comment type="caution">
    <text evidence="4">The sequence shown here is derived from an EMBL/GenBank/DDBJ whole genome shotgun (WGS) entry which is preliminary data.</text>
</comment>
<feature type="compositionally biased region" description="Basic and acidic residues" evidence="1">
    <location>
        <begin position="556"/>
        <end position="565"/>
    </location>
</feature>
<feature type="compositionally biased region" description="Basic and acidic residues" evidence="1">
    <location>
        <begin position="412"/>
        <end position="424"/>
    </location>
</feature>
<organism evidence="4 5">
    <name type="scientific">Bacteroides oleiciplenus YIT 12058</name>
    <dbReference type="NCBI Taxonomy" id="742727"/>
    <lineage>
        <taxon>Bacteria</taxon>
        <taxon>Pseudomonadati</taxon>
        <taxon>Bacteroidota</taxon>
        <taxon>Bacteroidia</taxon>
        <taxon>Bacteroidales</taxon>
        <taxon>Bacteroidaceae</taxon>
        <taxon>Bacteroides</taxon>
    </lineage>
</organism>
<proteinExistence type="predicted"/>
<evidence type="ECO:0000256" key="1">
    <source>
        <dbReference type="SAM" id="MobiDB-lite"/>
    </source>
</evidence>
<dbReference type="HOGENOM" id="CLU_019967_0_0_10"/>
<feature type="domain" description="DUF3945" evidence="2">
    <location>
        <begin position="349"/>
        <end position="398"/>
    </location>
</feature>
<feature type="region of interest" description="Disordered" evidence="1">
    <location>
        <begin position="113"/>
        <end position="207"/>
    </location>
</feature>
<sequence length="610" mass="67612">MAQKKKEEEVLLVRDEKTGEISVVAGLNKDGTPKRTPAKAENSQDFLRFDKNGDVLDNFFRNFYRQYKEPKRFGFYRVAVDGMEKVIDVLKELLKKPEDYKDMLAPHKVDTSAYEQAAAQEQAASQGQTGERNGEEGQEQTEGAAEGQSAAGEEVAGEAQTEGEATTEGQAQETDQDAQQPEGQEAEGQETLGQSPAEEAPAGPVLDENGFNWAELEKTWGISQQDLAASGELKNLNGKGLSDLIWINPEIGGERFEIQARLEVKTLPDGSKGFEPHFIQKEPKLDVEYKGITFSEEDKKKLLESGNLGRVAEVIDKETGEITPSYISIDRKTNEITDIPVSEIGIHSKIGKTEIAQEEQALLAAGLPLRKEIELANGKKFTTTLQVNVEYKGVEFVPRNKNLGQNKSQQQWKKEKQPGEKRTYQADNGNKPKPQVNKPNPTGTTTGSNDKAEQPEKGNEQKQSTWLTKDGKIRPITQWKKQAFSDQQKADYVAGRTVVLANSTDKEGNPCTLHITFDWDKQKPVPIPEYPNLSQAKEITPSNESRTQMAVNNEGKTNEATKHTGEPLQQGQVAPANGKQQERQQQGKQQGQQPDTEKPDAPKKSKGMKI</sequence>
<dbReference type="eggNOG" id="ENOG502Z86V">
    <property type="taxonomic scope" value="Bacteria"/>
</dbReference>
<evidence type="ECO:0000313" key="5">
    <source>
        <dbReference type="Proteomes" id="UP000009872"/>
    </source>
</evidence>
<dbReference type="Pfam" id="PF13101">
    <property type="entry name" value="DUF3945"/>
    <property type="match status" value="1"/>
</dbReference>
<dbReference type="InterPro" id="IPR025222">
    <property type="entry name" value="DUF3945"/>
</dbReference>
<dbReference type="STRING" id="742727.HMPREF9447_04045"/>
<dbReference type="RefSeq" id="WP_009131565.1">
    <property type="nucleotide sequence ID" value="NZ_JH992944.1"/>
</dbReference>
<feature type="domain" description="DUF4099" evidence="3">
    <location>
        <begin position="207"/>
        <end position="286"/>
    </location>
</feature>
<feature type="compositionally biased region" description="Polar residues" evidence="1">
    <location>
        <begin position="532"/>
        <end position="555"/>
    </location>
</feature>
<dbReference type="PATRIC" id="fig|742727.4.peg.4128"/>
<feature type="region of interest" description="Disordered" evidence="1">
    <location>
        <begin position="400"/>
        <end position="473"/>
    </location>
</feature>
<feature type="compositionally biased region" description="Low complexity" evidence="1">
    <location>
        <begin position="428"/>
        <end position="441"/>
    </location>
</feature>
<dbReference type="Proteomes" id="UP000009872">
    <property type="component" value="Unassembled WGS sequence"/>
</dbReference>
<accession>K9ECP7</accession>
<dbReference type="Pfam" id="PF13351">
    <property type="entry name" value="DUF4099"/>
    <property type="match status" value="1"/>
</dbReference>
<feature type="compositionally biased region" description="Basic and acidic residues" evidence="1">
    <location>
        <begin position="450"/>
        <end position="460"/>
    </location>
</feature>
<evidence type="ECO:0000259" key="2">
    <source>
        <dbReference type="Pfam" id="PF13101"/>
    </source>
</evidence>
<dbReference type="InterPro" id="IPR025343">
    <property type="entry name" value="DUF4099"/>
</dbReference>
<feature type="compositionally biased region" description="Polar residues" evidence="1">
    <location>
        <begin position="402"/>
        <end position="411"/>
    </location>
</feature>